<keyword evidence="2" id="KW-1133">Transmembrane helix</keyword>
<sequence>MPFPWLGRFGAANAGRSERRRNRRAQNRSQGEVSAPQEDIQVITQRRQRRIGLGIGSVLILTIIGVVLLGYYQEFYRPPRVWAGSVRNVEFTMGDLVARIRVLQGVNRYQGGQVNLSRVPFEYLQNLVNAEILRQRSPVLGIQIQDDDIEQELRRQFLPTADPGEETDPGQLESEFRNSYGGYLTATGLSDADFRVIVEEQLAQRALALSLAQEIEPIQPHVEVQWIQIPMDSEILIGDVAQRLANEDFTRVAQELNSANQFADPNGYVGWVPKGAFPDLDDYLYGNEEDEIAALTPGLVSEPIFTADAHYLLKVLAAAEDRELNNTMGQKLLQENVLLWQREALVAGTTAGTVRMNFNSRLYDWVTNQVFITAPRIDRPTPVPDLISGVPLPGPGP</sequence>
<evidence type="ECO:0000259" key="3">
    <source>
        <dbReference type="PROSITE" id="PS50198"/>
    </source>
</evidence>
<dbReference type="InterPro" id="IPR000297">
    <property type="entry name" value="PPIase_PpiC"/>
</dbReference>
<feature type="region of interest" description="Disordered" evidence="1">
    <location>
        <begin position="14"/>
        <end position="33"/>
    </location>
</feature>
<protein>
    <recommendedName>
        <fullName evidence="3">PpiC domain-containing protein</fullName>
    </recommendedName>
</protein>
<feature type="transmembrane region" description="Helical" evidence="2">
    <location>
        <begin position="51"/>
        <end position="72"/>
    </location>
</feature>
<evidence type="ECO:0000256" key="1">
    <source>
        <dbReference type="SAM" id="MobiDB-lite"/>
    </source>
</evidence>
<dbReference type="PROSITE" id="PS50198">
    <property type="entry name" value="PPIC_PPIASE_2"/>
    <property type="match status" value="1"/>
</dbReference>
<dbReference type="InterPro" id="IPR046357">
    <property type="entry name" value="PPIase_dom_sf"/>
</dbReference>
<evidence type="ECO:0000256" key="2">
    <source>
        <dbReference type="SAM" id="Phobius"/>
    </source>
</evidence>
<organism evidence="4">
    <name type="scientific">hydrothermal vent metagenome</name>
    <dbReference type="NCBI Taxonomy" id="652676"/>
    <lineage>
        <taxon>unclassified sequences</taxon>
        <taxon>metagenomes</taxon>
        <taxon>ecological metagenomes</taxon>
    </lineage>
</organism>
<proteinExistence type="predicted"/>
<feature type="domain" description="PpiC" evidence="3">
    <location>
        <begin position="221"/>
        <end position="317"/>
    </location>
</feature>
<dbReference type="EMBL" id="FAXA01000246">
    <property type="protein sequence ID" value="CUV04954.1"/>
    <property type="molecule type" value="Genomic_DNA"/>
</dbReference>
<keyword evidence="2" id="KW-0812">Transmembrane</keyword>
<name>A0A160VC56_9ZZZZ</name>
<dbReference type="GO" id="GO:0003755">
    <property type="term" value="F:peptidyl-prolyl cis-trans isomerase activity"/>
    <property type="evidence" value="ECO:0007669"/>
    <property type="project" value="InterPro"/>
</dbReference>
<dbReference type="Gene3D" id="3.10.50.40">
    <property type="match status" value="1"/>
</dbReference>
<gene>
    <name evidence="4" type="ORF">MGWOODY_Clf791</name>
</gene>
<dbReference type="AlphaFoldDB" id="A0A160VC56"/>
<dbReference type="SUPFAM" id="SSF54534">
    <property type="entry name" value="FKBP-like"/>
    <property type="match status" value="1"/>
</dbReference>
<keyword evidence="2" id="KW-0472">Membrane</keyword>
<accession>A0A160VC56</accession>
<reference evidence="4" key="1">
    <citation type="submission" date="2015-10" db="EMBL/GenBank/DDBJ databases">
        <authorList>
            <person name="Gilbert D.G."/>
        </authorList>
    </citation>
    <scope>NUCLEOTIDE SEQUENCE</scope>
</reference>
<evidence type="ECO:0000313" key="4">
    <source>
        <dbReference type="EMBL" id="CUV04954.1"/>
    </source>
</evidence>